<proteinExistence type="predicted"/>
<reference evidence="1 2" key="1">
    <citation type="journal article" date="2013" name="Curr. Biol.">
        <title>The Genome of the Foraminiferan Reticulomyxa filosa.</title>
        <authorList>
            <person name="Glockner G."/>
            <person name="Hulsmann N."/>
            <person name="Schleicher M."/>
            <person name="Noegel A.A."/>
            <person name="Eichinger L."/>
            <person name="Gallinger C."/>
            <person name="Pawlowski J."/>
            <person name="Sierra R."/>
            <person name="Euteneuer U."/>
            <person name="Pillet L."/>
            <person name="Moustafa A."/>
            <person name="Platzer M."/>
            <person name="Groth M."/>
            <person name="Szafranski K."/>
            <person name="Schliwa M."/>
        </authorList>
    </citation>
    <scope>NUCLEOTIDE SEQUENCE [LARGE SCALE GENOMIC DNA]</scope>
</reference>
<gene>
    <name evidence="1" type="ORF">RFI_21681</name>
</gene>
<dbReference type="EMBL" id="ASPP01018879">
    <property type="protein sequence ID" value="ETO15683.1"/>
    <property type="molecule type" value="Genomic_DNA"/>
</dbReference>
<name>X6MNV6_RETFI</name>
<sequence>MHGGIGNEYGVGNGIGYDNDMDVDANGTRRIAITRKTPEDEIAKKAKHQSSMFQVVLHSSSMQQNEEKKIDKITFENVCKKTCKFLCTNTPTIVVTPIKSKELKSATPFIGLRNKNALSSGLFVHFAVDVNEQQLITSMMRRMDKSNKKKIKIVNILHSLLNKRKSVNNPEVNRYVLLRGVSTRESDDEIKKIMDIKYKKP</sequence>
<evidence type="ECO:0000313" key="2">
    <source>
        <dbReference type="Proteomes" id="UP000023152"/>
    </source>
</evidence>
<comment type="caution">
    <text evidence="1">The sequence shown here is derived from an EMBL/GenBank/DDBJ whole genome shotgun (WGS) entry which is preliminary data.</text>
</comment>
<protein>
    <submittedName>
        <fullName evidence="1">Uncharacterized protein</fullName>
    </submittedName>
</protein>
<accession>X6MNV6</accession>
<organism evidence="1 2">
    <name type="scientific">Reticulomyxa filosa</name>
    <dbReference type="NCBI Taxonomy" id="46433"/>
    <lineage>
        <taxon>Eukaryota</taxon>
        <taxon>Sar</taxon>
        <taxon>Rhizaria</taxon>
        <taxon>Retaria</taxon>
        <taxon>Foraminifera</taxon>
        <taxon>Monothalamids</taxon>
        <taxon>Reticulomyxidae</taxon>
        <taxon>Reticulomyxa</taxon>
    </lineage>
</organism>
<dbReference type="AlphaFoldDB" id="X6MNV6"/>
<keyword evidence="2" id="KW-1185">Reference proteome</keyword>
<evidence type="ECO:0000313" key="1">
    <source>
        <dbReference type="EMBL" id="ETO15683.1"/>
    </source>
</evidence>
<dbReference type="Proteomes" id="UP000023152">
    <property type="component" value="Unassembled WGS sequence"/>
</dbReference>